<proteinExistence type="predicted"/>
<keyword evidence="1" id="KW-0805">Transcription regulation</keyword>
<dbReference type="InterPro" id="IPR000524">
    <property type="entry name" value="Tscrpt_reg_HTH_GntR"/>
</dbReference>
<dbReference type="PANTHER" id="PTHR43537">
    <property type="entry name" value="TRANSCRIPTIONAL REGULATOR, GNTR FAMILY"/>
    <property type="match status" value="1"/>
</dbReference>
<dbReference type="AlphaFoldDB" id="A0A239I3Q1"/>
<feature type="domain" description="HTH gntR-type" evidence="4">
    <location>
        <begin position="4"/>
        <end position="71"/>
    </location>
</feature>
<evidence type="ECO:0000313" key="6">
    <source>
        <dbReference type="Proteomes" id="UP000198281"/>
    </source>
</evidence>
<dbReference type="Pfam" id="PF00392">
    <property type="entry name" value="GntR"/>
    <property type="match status" value="1"/>
</dbReference>
<dbReference type="GO" id="GO:0003677">
    <property type="term" value="F:DNA binding"/>
    <property type="evidence" value="ECO:0007669"/>
    <property type="project" value="UniProtKB-KW"/>
</dbReference>
<keyword evidence="2" id="KW-0238">DNA-binding</keyword>
<evidence type="ECO:0000256" key="3">
    <source>
        <dbReference type="ARBA" id="ARBA00023163"/>
    </source>
</evidence>
<accession>A0A239I3Q1</accession>
<evidence type="ECO:0000256" key="1">
    <source>
        <dbReference type="ARBA" id="ARBA00023015"/>
    </source>
</evidence>
<dbReference type="SMART" id="SM00345">
    <property type="entry name" value="HTH_GNTR"/>
    <property type="match status" value="1"/>
</dbReference>
<keyword evidence="3" id="KW-0804">Transcription</keyword>
<dbReference type="GO" id="GO:0003700">
    <property type="term" value="F:DNA-binding transcription factor activity"/>
    <property type="evidence" value="ECO:0007669"/>
    <property type="project" value="InterPro"/>
</dbReference>
<dbReference type="Gene3D" id="1.10.10.10">
    <property type="entry name" value="Winged helix-like DNA-binding domain superfamily/Winged helix DNA-binding domain"/>
    <property type="match status" value="1"/>
</dbReference>
<dbReference type="PANTHER" id="PTHR43537:SF24">
    <property type="entry name" value="GLUCONATE OPERON TRANSCRIPTIONAL REPRESSOR"/>
    <property type="match status" value="1"/>
</dbReference>
<dbReference type="RefSeq" id="WP_179220867.1">
    <property type="nucleotide sequence ID" value="NZ_FZOS01000021.1"/>
</dbReference>
<organism evidence="5 6">
    <name type="scientific">Edaphosphingomonas laterariae</name>
    <dbReference type="NCBI Taxonomy" id="861865"/>
    <lineage>
        <taxon>Bacteria</taxon>
        <taxon>Pseudomonadati</taxon>
        <taxon>Pseudomonadota</taxon>
        <taxon>Alphaproteobacteria</taxon>
        <taxon>Sphingomonadales</taxon>
        <taxon>Rhizorhabdaceae</taxon>
        <taxon>Edaphosphingomonas</taxon>
    </lineage>
</organism>
<dbReference type="PROSITE" id="PS50949">
    <property type="entry name" value="HTH_GNTR"/>
    <property type="match status" value="1"/>
</dbReference>
<dbReference type="InterPro" id="IPR036388">
    <property type="entry name" value="WH-like_DNA-bd_sf"/>
</dbReference>
<dbReference type="Proteomes" id="UP000198281">
    <property type="component" value="Unassembled WGS sequence"/>
</dbReference>
<evidence type="ECO:0000256" key="2">
    <source>
        <dbReference type="ARBA" id="ARBA00023125"/>
    </source>
</evidence>
<sequence>MSPGMTMERIYEVLKAQILTGTLAAGRRLDPARLAPELHASTTPVRDALQRLVGERLVETWPHEGFHVPILTEPSLRDLYAWNLDVARLILGTRRMPLIDPPPGRQIDGGAADLTAGFFLRIGLLSANFEHRHAIAGINDRLATARRIEPELFADHDSELAALDAALAARDRPTLQRELIRYHRRRIVAVPAITARLRPDS</sequence>
<evidence type="ECO:0000259" key="4">
    <source>
        <dbReference type="PROSITE" id="PS50949"/>
    </source>
</evidence>
<name>A0A239I3Q1_9SPHN</name>
<gene>
    <name evidence="5" type="ORF">SAMN06295912_12120</name>
</gene>
<evidence type="ECO:0000313" key="5">
    <source>
        <dbReference type="EMBL" id="SNS88002.1"/>
    </source>
</evidence>
<keyword evidence="6" id="KW-1185">Reference proteome</keyword>
<dbReference type="EMBL" id="FZOS01000021">
    <property type="protein sequence ID" value="SNS88002.1"/>
    <property type="molecule type" value="Genomic_DNA"/>
</dbReference>
<dbReference type="SUPFAM" id="SSF46785">
    <property type="entry name" value="Winged helix' DNA-binding domain"/>
    <property type="match status" value="1"/>
</dbReference>
<dbReference type="InterPro" id="IPR036390">
    <property type="entry name" value="WH_DNA-bd_sf"/>
</dbReference>
<reference evidence="6" key="1">
    <citation type="submission" date="2017-06" db="EMBL/GenBank/DDBJ databases">
        <authorList>
            <person name="Varghese N."/>
            <person name="Submissions S."/>
        </authorList>
    </citation>
    <scope>NUCLEOTIDE SEQUENCE [LARGE SCALE GENOMIC DNA]</scope>
    <source>
        <strain evidence="6">LNB2</strain>
    </source>
</reference>
<protein>
    <submittedName>
        <fullName evidence="5">Transcriptional regulator, GntR family</fullName>
    </submittedName>
</protein>